<dbReference type="PANTHER" id="PTHR10773">
    <property type="entry name" value="DNA-DIRECTED RNA POLYMERASES I, II, AND III SUBUNIT RPABC2"/>
    <property type="match status" value="1"/>
</dbReference>
<dbReference type="EMBL" id="CAJQZP010001330">
    <property type="protein sequence ID" value="CAG5038830.1"/>
    <property type="molecule type" value="Genomic_DNA"/>
</dbReference>
<dbReference type="PANTHER" id="PTHR10773:SF19">
    <property type="match status" value="1"/>
</dbReference>
<evidence type="ECO:0000313" key="2">
    <source>
        <dbReference type="Proteomes" id="UP000691718"/>
    </source>
</evidence>
<dbReference type="Proteomes" id="UP000691718">
    <property type="component" value="Unassembled WGS sequence"/>
</dbReference>
<evidence type="ECO:0000313" key="1">
    <source>
        <dbReference type="EMBL" id="CAG5038830.1"/>
    </source>
</evidence>
<gene>
    <name evidence="1" type="ORF">PAPOLLO_LOCUS21451</name>
</gene>
<reference evidence="1" key="1">
    <citation type="submission" date="2021-04" db="EMBL/GenBank/DDBJ databases">
        <authorList>
            <person name="Tunstrom K."/>
        </authorList>
    </citation>
    <scope>NUCLEOTIDE SEQUENCE</scope>
</reference>
<name>A0A8S3XSF8_PARAO</name>
<proteinExistence type="predicted"/>
<comment type="caution">
    <text evidence="1">The sequence shown here is derived from an EMBL/GenBank/DDBJ whole genome shotgun (WGS) entry which is preliminary data.</text>
</comment>
<sequence length="415" mass="48794">MRDYSEQEKVTVYIIVEQEMPTSPKDNIIIDTNLERVSEEIIEKEKNTTEQLKVVKSLNISFTQLGHEECEICEAHKIHCKSENHDKDSIFDDCVKCLDYRNHKSRALKARKLYLKHKEEKENEPNHIYYSTDLEKVIMLPRLETFKEVVFCQRLVAFNQTFAPIGKSNTNPYAVLWHEAIAGRKQEDIISAFNVFLMQSRDYNFIDLWLDNCAAQNKNWLLYFYLVHIINSSAISAKQDNLNYFESGHTFMSCDHFHHQVELSMKRKKKLHDFQDFIEAVSAANTAKVTVKEMKTFDFINVIDYTSPRRIQTSNPRAYMRNMVQVIFKRGSFNLFYKTDFDGEVNELTFLKDTYLKSKTGPVSVITSRTNPRGIKTSRKENILKKLSKFMLPYKQTFWKNLPTNDNEKTDSDEE</sequence>
<protein>
    <submittedName>
        <fullName evidence="1">(apollo) hypothetical protein</fullName>
    </submittedName>
</protein>
<dbReference type="AlphaFoldDB" id="A0A8S3XSF8"/>
<keyword evidence="2" id="KW-1185">Reference proteome</keyword>
<accession>A0A8S3XSF8</accession>
<dbReference type="OrthoDB" id="6781302at2759"/>
<organism evidence="1 2">
    <name type="scientific">Parnassius apollo</name>
    <name type="common">Apollo butterfly</name>
    <name type="synonym">Papilio apollo</name>
    <dbReference type="NCBI Taxonomy" id="110799"/>
    <lineage>
        <taxon>Eukaryota</taxon>
        <taxon>Metazoa</taxon>
        <taxon>Ecdysozoa</taxon>
        <taxon>Arthropoda</taxon>
        <taxon>Hexapoda</taxon>
        <taxon>Insecta</taxon>
        <taxon>Pterygota</taxon>
        <taxon>Neoptera</taxon>
        <taxon>Endopterygota</taxon>
        <taxon>Lepidoptera</taxon>
        <taxon>Glossata</taxon>
        <taxon>Ditrysia</taxon>
        <taxon>Papilionoidea</taxon>
        <taxon>Papilionidae</taxon>
        <taxon>Parnassiinae</taxon>
        <taxon>Parnassini</taxon>
        <taxon>Parnassius</taxon>
        <taxon>Parnassius</taxon>
    </lineage>
</organism>